<evidence type="ECO:0000256" key="1">
    <source>
        <dbReference type="SAM" id="MobiDB-lite"/>
    </source>
</evidence>
<dbReference type="EMBL" id="CAJVQA010001407">
    <property type="protein sequence ID" value="CAG8513275.1"/>
    <property type="molecule type" value="Genomic_DNA"/>
</dbReference>
<protein>
    <submittedName>
        <fullName evidence="2">13983_t:CDS:1</fullName>
    </submittedName>
</protein>
<feature type="compositionally biased region" description="Basic and acidic residues" evidence="1">
    <location>
        <begin position="49"/>
        <end position="62"/>
    </location>
</feature>
<sequence length="117" mass="13682">MSKIKNSLFDSIFLETYSKLETLNDKLNKLYEVYQTNNLKDDSDSDNDIDNKDESIMFKEGQEDNANDNIISEEVQEDDVNDIFTSRQIEEFKKIYILKPIQASIKNKSKSSTRLEK</sequence>
<evidence type="ECO:0000313" key="2">
    <source>
        <dbReference type="EMBL" id="CAG8513275.1"/>
    </source>
</evidence>
<accession>A0A9N9F707</accession>
<reference evidence="2" key="1">
    <citation type="submission" date="2021-06" db="EMBL/GenBank/DDBJ databases">
        <authorList>
            <person name="Kallberg Y."/>
            <person name="Tangrot J."/>
            <person name="Rosling A."/>
        </authorList>
    </citation>
    <scope>NUCLEOTIDE SEQUENCE</scope>
    <source>
        <strain evidence="2">FL966</strain>
    </source>
</reference>
<name>A0A9N9F707_9GLOM</name>
<organism evidence="2 3">
    <name type="scientific">Cetraspora pellucida</name>
    <dbReference type="NCBI Taxonomy" id="1433469"/>
    <lineage>
        <taxon>Eukaryota</taxon>
        <taxon>Fungi</taxon>
        <taxon>Fungi incertae sedis</taxon>
        <taxon>Mucoromycota</taxon>
        <taxon>Glomeromycotina</taxon>
        <taxon>Glomeromycetes</taxon>
        <taxon>Diversisporales</taxon>
        <taxon>Gigasporaceae</taxon>
        <taxon>Cetraspora</taxon>
    </lineage>
</organism>
<keyword evidence="3" id="KW-1185">Reference proteome</keyword>
<dbReference type="OrthoDB" id="10521335at2759"/>
<proteinExistence type="predicted"/>
<evidence type="ECO:0000313" key="3">
    <source>
        <dbReference type="Proteomes" id="UP000789759"/>
    </source>
</evidence>
<dbReference type="Proteomes" id="UP000789759">
    <property type="component" value="Unassembled WGS sequence"/>
</dbReference>
<gene>
    <name evidence="2" type="ORF">CPELLU_LOCUS3023</name>
</gene>
<feature type="region of interest" description="Disordered" evidence="1">
    <location>
        <begin position="38"/>
        <end position="68"/>
    </location>
</feature>
<comment type="caution">
    <text evidence="2">The sequence shown here is derived from an EMBL/GenBank/DDBJ whole genome shotgun (WGS) entry which is preliminary data.</text>
</comment>
<dbReference type="AlphaFoldDB" id="A0A9N9F707"/>